<dbReference type="AlphaFoldDB" id="A0AAJ1W4A2"/>
<feature type="region of interest" description="Disordered" evidence="1">
    <location>
        <begin position="125"/>
        <end position="176"/>
    </location>
</feature>
<comment type="caution">
    <text evidence="2">The sequence shown here is derived from an EMBL/GenBank/DDBJ whole genome shotgun (WGS) entry which is preliminary data.</text>
</comment>
<proteinExistence type="predicted"/>
<evidence type="ECO:0000313" key="2">
    <source>
        <dbReference type="EMBL" id="MDP7739220.1"/>
    </source>
</evidence>
<dbReference type="Proteomes" id="UP001229081">
    <property type="component" value="Unassembled WGS sequence"/>
</dbReference>
<feature type="compositionally biased region" description="Polar residues" evidence="1">
    <location>
        <begin position="268"/>
        <end position="293"/>
    </location>
</feature>
<organism evidence="2 3">
    <name type="scientific">Mycobacterium paragordonae</name>
    <dbReference type="NCBI Taxonomy" id="1389713"/>
    <lineage>
        <taxon>Bacteria</taxon>
        <taxon>Bacillati</taxon>
        <taxon>Actinomycetota</taxon>
        <taxon>Actinomycetes</taxon>
        <taxon>Mycobacteriales</taxon>
        <taxon>Mycobacteriaceae</taxon>
        <taxon>Mycobacterium</taxon>
    </lineage>
</organism>
<protein>
    <submittedName>
        <fullName evidence="2">Rep protein</fullName>
    </submittedName>
</protein>
<gene>
    <name evidence="2" type="ORF">QXL92_31290</name>
</gene>
<name>A0AAJ1W4A2_9MYCO</name>
<dbReference type="RefSeq" id="WP_133437114.1">
    <property type="nucleotide sequence ID" value="NZ_JAUFSA010000004.1"/>
</dbReference>
<sequence length="448" mass="48286">MTTTSTPMWTSRRGWLDGLAVWTTADEGVAALTAANLRAQLLLRVAEAMAVSADHRTGRHCAATNATVAAAAGCSPRSVTTARRVLAAAGWAIEAYRGTGSPRTPSHRRRPSVWHLISRKQPVHNSGVCDLPPSRSDRRLSLERTSSPRARKRAPYPPSGTPRHAPPRRPLRAPRPLAIQRLADQLTGNRYGRTPLCHGLARGHIGAICDALITTGIDPAVWSAAALTQALNADMRTTGYTWPDHIERPGAFLASRLRALPDRPPGPTQGSATTPNPDTAIAANSQVHQVQASTQNTTTTTTHTDTQRWYHQVTAATTPHQRRRLLQAHNTTFGPTTNPTAALAGAGRRATRLFPHLPLTQALTHWTDNALAGQPKTPAPHHHPATSLSTELLIDQAIGTNQCLVCATPNAPQRPQLPLASPICHHCWPHIATQLDNNTNPTQETNTA</sequence>
<reference evidence="2" key="1">
    <citation type="submission" date="2023-06" db="EMBL/GenBank/DDBJ databases">
        <title>Identification of two novel mycobacterium reveal diversities and complexities of Mycobacterium gordonae clade.</title>
        <authorList>
            <person name="Matsumoto Y."/>
            <person name="Nakamura S."/>
            <person name="Motooka D."/>
            <person name="Fukushima K."/>
        </authorList>
    </citation>
    <scope>NUCLEOTIDE SEQUENCE</scope>
    <source>
        <strain evidence="2">TY812</strain>
    </source>
</reference>
<feature type="compositionally biased region" description="Low complexity" evidence="1">
    <location>
        <begin position="294"/>
        <end position="304"/>
    </location>
</feature>
<evidence type="ECO:0000256" key="1">
    <source>
        <dbReference type="SAM" id="MobiDB-lite"/>
    </source>
</evidence>
<accession>A0AAJ1W4A2</accession>
<dbReference type="EMBL" id="JAUFSA010000004">
    <property type="protein sequence ID" value="MDP7739220.1"/>
    <property type="molecule type" value="Genomic_DNA"/>
</dbReference>
<evidence type="ECO:0000313" key="3">
    <source>
        <dbReference type="Proteomes" id="UP001229081"/>
    </source>
</evidence>
<feature type="region of interest" description="Disordered" evidence="1">
    <location>
        <begin position="258"/>
        <end position="306"/>
    </location>
</feature>